<name>A0A8H5GKI1_9AGAR</name>
<dbReference type="Proteomes" id="UP000559256">
    <property type="component" value="Unassembled WGS sequence"/>
</dbReference>
<keyword evidence="3" id="KW-1185">Reference proteome</keyword>
<accession>A0A8H5GKI1</accession>
<evidence type="ECO:0000313" key="3">
    <source>
        <dbReference type="Proteomes" id="UP000559256"/>
    </source>
</evidence>
<evidence type="ECO:0000259" key="1">
    <source>
        <dbReference type="Pfam" id="PF06985"/>
    </source>
</evidence>
<dbReference type="PANTHER" id="PTHR10622">
    <property type="entry name" value="HET DOMAIN-CONTAINING PROTEIN"/>
    <property type="match status" value="1"/>
</dbReference>
<dbReference type="InterPro" id="IPR010730">
    <property type="entry name" value="HET"/>
</dbReference>
<reference evidence="2 3" key="1">
    <citation type="journal article" date="2020" name="ISME J.">
        <title>Uncovering the hidden diversity of litter-decomposition mechanisms in mushroom-forming fungi.</title>
        <authorList>
            <person name="Floudas D."/>
            <person name="Bentzer J."/>
            <person name="Ahren D."/>
            <person name="Johansson T."/>
            <person name="Persson P."/>
            <person name="Tunlid A."/>
        </authorList>
    </citation>
    <scope>NUCLEOTIDE SEQUENCE [LARGE SCALE GENOMIC DNA]</scope>
    <source>
        <strain evidence="2 3">CBS 291.85</strain>
    </source>
</reference>
<organism evidence="2 3">
    <name type="scientific">Tetrapyrgos nigripes</name>
    <dbReference type="NCBI Taxonomy" id="182062"/>
    <lineage>
        <taxon>Eukaryota</taxon>
        <taxon>Fungi</taxon>
        <taxon>Dikarya</taxon>
        <taxon>Basidiomycota</taxon>
        <taxon>Agaricomycotina</taxon>
        <taxon>Agaricomycetes</taxon>
        <taxon>Agaricomycetidae</taxon>
        <taxon>Agaricales</taxon>
        <taxon>Marasmiineae</taxon>
        <taxon>Marasmiaceae</taxon>
        <taxon>Tetrapyrgos</taxon>
    </lineage>
</organism>
<sequence length="330" mass="38294">MYIASYITTPSLNPLQKRTRPRRLINTCTIELEEFPSDDSVPPYAILSHRWEEGQEISYEKMVKCQSGLTTWQSIRSKSGYKKIIAACRQAREDNHTYIWIDTCCINKGDHGQQSQDINSMFDYYRNSEVCYVYLYDFYDGARSLGESSWFSRGWTLQELIAPLSVEFFDAKWKRCGDRKTLCSSLSYITGIGVDILRFGYGCYTVRVGIAERMSWAIDRQTTKDEDRAYCLLGVLDVTMEPRYGEGVESAFERLSKVLHESDRLRGEYIPKTGPDLIDRVSYRTRRVRLLEGPRTGNPKNSQEDIGSMSSGYWGKHWWRRLKLPSRSNV</sequence>
<dbReference type="EMBL" id="JAACJM010000023">
    <property type="protein sequence ID" value="KAF5366404.1"/>
    <property type="molecule type" value="Genomic_DNA"/>
</dbReference>
<gene>
    <name evidence="2" type="ORF">D9758_009731</name>
</gene>
<protein>
    <recommendedName>
        <fullName evidence="1">Heterokaryon incompatibility domain-containing protein</fullName>
    </recommendedName>
</protein>
<proteinExistence type="predicted"/>
<evidence type="ECO:0000313" key="2">
    <source>
        <dbReference type="EMBL" id="KAF5366404.1"/>
    </source>
</evidence>
<dbReference type="Pfam" id="PF06985">
    <property type="entry name" value="HET"/>
    <property type="match status" value="1"/>
</dbReference>
<dbReference type="AlphaFoldDB" id="A0A8H5GKI1"/>
<dbReference type="PANTHER" id="PTHR10622:SF10">
    <property type="entry name" value="HET DOMAIN-CONTAINING PROTEIN"/>
    <property type="match status" value="1"/>
</dbReference>
<feature type="domain" description="Heterokaryon incompatibility" evidence="1">
    <location>
        <begin position="44"/>
        <end position="135"/>
    </location>
</feature>
<comment type="caution">
    <text evidence="2">The sequence shown here is derived from an EMBL/GenBank/DDBJ whole genome shotgun (WGS) entry which is preliminary data.</text>
</comment>